<evidence type="ECO:0000256" key="6">
    <source>
        <dbReference type="SAM" id="MobiDB-lite"/>
    </source>
</evidence>
<feature type="domain" description="C2H2-type" evidence="7">
    <location>
        <begin position="132"/>
        <end position="160"/>
    </location>
</feature>
<dbReference type="AlphaFoldDB" id="A0A9P0BJK0"/>
<evidence type="ECO:0000256" key="3">
    <source>
        <dbReference type="ARBA" id="ARBA00022771"/>
    </source>
</evidence>
<dbReference type="PROSITE" id="PS50157">
    <property type="entry name" value="ZINC_FINGER_C2H2_2"/>
    <property type="match status" value="3"/>
</dbReference>
<evidence type="ECO:0000256" key="1">
    <source>
        <dbReference type="ARBA" id="ARBA00022723"/>
    </source>
</evidence>
<accession>A0A9P0BJK0</accession>
<evidence type="ECO:0000313" key="9">
    <source>
        <dbReference type="Proteomes" id="UP001154078"/>
    </source>
</evidence>
<feature type="domain" description="C2H2-type" evidence="7">
    <location>
        <begin position="264"/>
        <end position="291"/>
    </location>
</feature>
<evidence type="ECO:0000313" key="8">
    <source>
        <dbReference type="EMBL" id="CAH0564525.1"/>
    </source>
</evidence>
<dbReference type="PANTHER" id="PTHR24379:SF121">
    <property type="entry name" value="C2H2-TYPE DOMAIN-CONTAINING PROTEIN"/>
    <property type="match status" value="1"/>
</dbReference>
<dbReference type="EMBL" id="OV121140">
    <property type="protein sequence ID" value="CAH0564525.1"/>
    <property type="molecule type" value="Genomic_DNA"/>
</dbReference>
<dbReference type="InterPro" id="IPR036236">
    <property type="entry name" value="Znf_C2H2_sf"/>
</dbReference>
<feature type="domain" description="C2H2-type" evidence="7">
    <location>
        <begin position="165"/>
        <end position="192"/>
    </location>
</feature>
<dbReference type="Pfam" id="PF00096">
    <property type="entry name" value="zf-C2H2"/>
    <property type="match status" value="1"/>
</dbReference>
<reference evidence="8" key="1">
    <citation type="submission" date="2021-12" db="EMBL/GenBank/DDBJ databases">
        <authorList>
            <person name="King R."/>
        </authorList>
    </citation>
    <scope>NUCLEOTIDE SEQUENCE</scope>
</reference>
<dbReference type="PANTHER" id="PTHR24379">
    <property type="entry name" value="KRAB AND ZINC FINGER DOMAIN-CONTAINING"/>
    <property type="match status" value="1"/>
</dbReference>
<dbReference type="GO" id="GO:0008270">
    <property type="term" value="F:zinc ion binding"/>
    <property type="evidence" value="ECO:0007669"/>
    <property type="project" value="UniProtKB-KW"/>
</dbReference>
<dbReference type="SUPFAM" id="SSF57667">
    <property type="entry name" value="beta-beta-alpha zinc fingers"/>
    <property type="match status" value="2"/>
</dbReference>
<name>A0A9P0BJK0_BRAAE</name>
<evidence type="ECO:0000256" key="5">
    <source>
        <dbReference type="PROSITE-ProRule" id="PRU00042"/>
    </source>
</evidence>
<sequence>MEQIVVKKELEESEGDILMNYVDQEKPSTSGKTISIEQIYIKQEIKEELDYDEALFDKGYKINNSDVESEDFSCNIKKEERDSDVSEEDNKISSNDEDNEEKYENEAMLEAKIEVEYHGVKCDDSSGKEKLFKCDVCFKKYQTKRSLFYHKRCDHVYSKDQLEKFRCNICNYETTNKSSFKVHLKIHDRKKHLKCHFCQYTAVTLQSLNAHIVSRHKFENEGENKVQITSKVHQCTNCSYSTVYKSGYDNHVKVCLKLKNVKFYECQICQYKTILKGSLTMHIKTHNKIKELKCLFCHHQSNKKQHLDNHILIKHSNLLNESNKNIITSKIHYCQHCEYKTTTTNSLRLHLKNNH</sequence>
<keyword evidence="3 5" id="KW-0863">Zinc-finger</keyword>
<protein>
    <recommendedName>
        <fullName evidence="7">C2H2-type domain-containing protein</fullName>
    </recommendedName>
</protein>
<keyword evidence="1" id="KW-0479">Metal-binding</keyword>
<dbReference type="PROSITE" id="PS00028">
    <property type="entry name" value="ZINC_FINGER_C2H2_1"/>
    <property type="match status" value="1"/>
</dbReference>
<keyword evidence="2" id="KW-0677">Repeat</keyword>
<evidence type="ECO:0000256" key="2">
    <source>
        <dbReference type="ARBA" id="ARBA00022737"/>
    </source>
</evidence>
<keyword evidence="9" id="KW-1185">Reference proteome</keyword>
<organism evidence="8 9">
    <name type="scientific">Brassicogethes aeneus</name>
    <name type="common">Rape pollen beetle</name>
    <name type="synonym">Meligethes aeneus</name>
    <dbReference type="NCBI Taxonomy" id="1431903"/>
    <lineage>
        <taxon>Eukaryota</taxon>
        <taxon>Metazoa</taxon>
        <taxon>Ecdysozoa</taxon>
        <taxon>Arthropoda</taxon>
        <taxon>Hexapoda</taxon>
        <taxon>Insecta</taxon>
        <taxon>Pterygota</taxon>
        <taxon>Neoptera</taxon>
        <taxon>Endopterygota</taxon>
        <taxon>Coleoptera</taxon>
        <taxon>Polyphaga</taxon>
        <taxon>Cucujiformia</taxon>
        <taxon>Nitidulidae</taxon>
        <taxon>Meligethinae</taxon>
        <taxon>Brassicogethes</taxon>
    </lineage>
</organism>
<dbReference type="SMART" id="SM00355">
    <property type="entry name" value="ZnF_C2H2"/>
    <property type="match status" value="7"/>
</dbReference>
<dbReference type="Proteomes" id="UP001154078">
    <property type="component" value="Chromosome 9"/>
</dbReference>
<evidence type="ECO:0000259" key="7">
    <source>
        <dbReference type="PROSITE" id="PS50157"/>
    </source>
</evidence>
<dbReference type="OrthoDB" id="3561125at2759"/>
<feature type="region of interest" description="Disordered" evidence="6">
    <location>
        <begin position="78"/>
        <end position="103"/>
    </location>
</feature>
<evidence type="ECO:0000256" key="4">
    <source>
        <dbReference type="ARBA" id="ARBA00022833"/>
    </source>
</evidence>
<dbReference type="InterPro" id="IPR013087">
    <property type="entry name" value="Znf_C2H2_type"/>
</dbReference>
<feature type="compositionally biased region" description="Basic and acidic residues" evidence="6">
    <location>
        <begin position="78"/>
        <end position="91"/>
    </location>
</feature>
<keyword evidence="4" id="KW-0862">Zinc</keyword>
<proteinExistence type="predicted"/>
<gene>
    <name evidence="8" type="ORF">MELIAE_LOCUS13060</name>
</gene>
<dbReference type="Gene3D" id="3.30.160.60">
    <property type="entry name" value="Classic Zinc Finger"/>
    <property type="match status" value="3"/>
</dbReference>